<protein>
    <recommendedName>
        <fullName evidence="2">non-specific serine/threonine protein kinase</fullName>
        <ecNumber evidence="2">2.7.11.1</ecNumber>
    </recommendedName>
</protein>
<dbReference type="OrthoDB" id="354826at2759"/>
<evidence type="ECO:0000256" key="8">
    <source>
        <dbReference type="ARBA" id="ARBA00047899"/>
    </source>
</evidence>
<comment type="catalytic activity">
    <reaction evidence="9">
        <text>L-seryl-[protein] + ATP = O-phospho-L-seryl-[protein] + ADP + H(+)</text>
        <dbReference type="Rhea" id="RHEA:17989"/>
        <dbReference type="Rhea" id="RHEA-COMP:9863"/>
        <dbReference type="Rhea" id="RHEA-COMP:11604"/>
        <dbReference type="ChEBI" id="CHEBI:15378"/>
        <dbReference type="ChEBI" id="CHEBI:29999"/>
        <dbReference type="ChEBI" id="CHEBI:30616"/>
        <dbReference type="ChEBI" id="CHEBI:83421"/>
        <dbReference type="ChEBI" id="CHEBI:456216"/>
        <dbReference type="EC" id="2.7.11.1"/>
    </reaction>
</comment>
<dbReference type="Gene3D" id="1.10.510.10">
    <property type="entry name" value="Transferase(Phosphotransferase) domain 1"/>
    <property type="match status" value="1"/>
</dbReference>
<evidence type="ECO:0000313" key="14">
    <source>
        <dbReference type="EMBL" id="EAR83736.3"/>
    </source>
</evidence>
<sequence>MGAKCSLACDDSGRRNIGYKFFELVGTGGFSKVWKVQKDGQTSFRALKQMVKYRIMSKNSVEAILNERQILENLDHPFIINMYSAFQDKYNLYLIMDYLPGGDLRYHIKQTKIFSEQNAKFMMACTLVALEYVHSKNIIHRDIKPENLVFDSQGYLRLTDFGISRYTKTDNSNETSGTPGYLAPETLMRLNHGKESDFFGLGVVLFELIKGYRPYNVRSRKEMRDKIFEKEIQLDPSHDHGEVSANCIDLINKLIKIKPFKRIGCNGIEEIFKHPWFEGYDWESLRNKTSKDVFFTPKEGTNYSRKPRIETETCDEDRKNKDLLSKNEYQCKLIRFLLQILTFKIIFQQYCSKIMTIIFQQKKYQQLIIQIIQAVTNKILNLVYLNITILTTIIENSLYLFLKY</sequence>
<evidence type="ECO:0000256" key="9">
    <source>
        <dbReference type="ARBA" id="ARBA00048679"/>
    </source>
</evidence>
<proteinExistence type="inferred from homology"/>
<keyword evidence="7 10" id="KW-0067">ATP-binding</keyword>
<dbReference type="AlphaFoldDB" id="I7LSW3"/>
<dbReference type="GO" id="GO:0035556">
    <property type="term" value="P:intracellular signal transduction"/>
    <property type="evidence" value="ECO:0007669"/>
    <property type="project" value="TreeGrafter"/>
</dbReference>
<evidence type="ECO:0000256" key="6">
    <source>
        <dbReference type="ARBA" id="ARBA00022777"/>
    </source>
</evidence>
<dbReference type="PROSITE" id="PS00107">
    <property type="entry name" value="PROTEIN_KINASE_ATP"/>
    <property type="match status" value="1"/>
</dbReference>
<dbReference type="InParanoid" id="I7LSW3"/>
<dbReference type="eggNOG" id="KOG0606">
    <property type="taxonomic scope" value="Eukaryota"/>
</dbReference>
<dbReference type="Proteomes" id="UP000009168">
    <property type="component" value="Unassembled WGS sequence"/>
</dbReference>
<dbReference type="EMBL" id="GG662507">
    <property type="protein sequence ID" value="EAR83736.3"/>
    <property type="molecule type" value="Genomic_DNA"/>
</dbReference>
<dbReference type="FunFam" id="1.10.510.10:FF:000571">
    <property type="entry name" value="Maternal embryonic leucine zipper kinase"/>
    <property type="match status" value="1"/>
</dbReference>
<keyword evidence="12" id="KW-0812">Transmembrane</keyword>
<comment type="catalytic activity">
    <reaction evidence="8">
        <text>L-threonyl-[protein] + ATP = O-phospho-L-threonyl-[protein] + ADP + H(+)</text>
        <dbReference type="Rhea" id="RHEA:46608"/>
        <dbReference type="Rhea" id="RHEA-COMP:11060"/>
        <dbReference type="Rhea" id="RHEA-COMP:11605"/>
        <dbReference type="ChEBI" id="CHEBI:15378"/>
        <dbReference type="ChEBI" id="CHEBI:30013"/>
        <dbReference type="ChEBI" id="CHEBI:30616"/>
        <dbReference type="ChEBI" id="CHEBI:61977"/>
        <dbReference type="ChEBI" id="CHEBI:456216"/>
        <dbReference type="EC" id="2.7.11.1"/>
    </reaction>
</comment>
<dbReference type="PANTHER" id="PTHR24356:SF374">
    <property type="entry name" value="PROTEIN KINASE DOMAIN-CONTAINING PROTEIN"/>
    <property type="match status" value="1"/>
</dbReference>
<dbReference type="EC" id="2.7.11.1" evidence="2"/>
<feature type="domain" description="Protein kinase" evidence="13">
    <location>
        <begin position="19"/>
        <end position="277"/>
    </location>
</feature>
<keyword evidence="6 14" id="KW-0418">Kinase</keyword>
<dbReference type="PANTHER" id="PTHR24356">
    <property type="entry name" value="SERINE/THREONINE-PROTEIN KINASE"/>
    <property type="match status" value="1"/>
</dbReference>
<dbReference type="InterPro" id="IPR050236">
    <property type="entry name" value="Ser_Thr_kinase_AGC"/>
</dbReference>
<keyword evidence="12" id="KW-0472">Membrane</keyword>
<dbReference type="Pfam" id="PF00069">
    <property type="entry name" value="Pkinase"/>
    <property type="match status" value="1"/>
</dbReference>
<evidence type="ECO:0000313" key="15">
    <source>
        <dbReference type="Proteomes" id="UP000009168"/>
    </source>
</evidence>
<accession>I7LSW3</accession>
<dbReference type="GeneID" id="7830913"/>
<name>I7LSW3_TETTS</name>
<dbReference type="InterPro" id="IPR017441">
    <property type="entry name" value="Protein_kinase_ATP_BS"/>
</dbReference>
<dbReference type="InterPro" id="IPR008271">
    <property type="entry name" value="Ser/Thr_kinase_AS"/>
</dbReference>
<evidence type="ECO:0000256" key="10">
    <source>
        <dbReference type="PROSITE-ProRule" id="PRU10141"/>
    </source>
</evidence>
<dbReference type="SMART" id="SM00220">
    <property type="entry name" value="S_TKc"/>
    <property type="match status" value="1"/>
</dbReference>
<dbReference type="STRING" id="312017.I7LSW3"/>
<dbReference type="InterPro" id="IPR011009">
    <property type="entry name" value="Kinase-like_dom_sf"/>
</dbReference>
<gene>
    <name evidence="14" type="ORF">TTHERM_00825310</name>
</gene>
<keyword evidence="12" id="KW-1133">Transmembrane helix</keyword>
<feature type="binding site" evidence="10">
    <location>
        <position position="48"/>
    </location>
    <ligand>
        <name>ATP</name>
        <dbReference type="ChEBI" id="CHEBI:30616"/>
    </ligand>
</feature>
<dbReference type="PROSITE" id="PS50011">
    <property type="entry name" value="PROTEIN_KINASE_DOM"/>
    <property type="match status" value="1"/>
</dbReference>
<dbReference type="Gene3D" id="3.30.200.20">
    <property type="entry name" value="Phosphorylase Kinase, domain 1"/>
    <property type="match status" value="1"/>
</dbReference>
<evidence type="ECO:0000256" key="3">
    <source>
        <dbReference type="ARBA" id="ARBA00022527"/>
    </source>
</evidence>
<evidence type="ECO:0000256" key="5">
    <source>
        <dbReference type="ARBA" id="ARBA00022741"/>
    </source>
</evidence>
<dbReference type="GO" id="GO:0004674">
    <property type="term" value="F:protein serine/threonine kinase activity"/>
    <property type="evidence" value="ECO:0007669"/>
    <property type="project" value="UniProtKB-KW"/>
</dbReference>
<keyword evidence="15" id="KW-1185">Reference proteome</keyword>
<dbReference type="RefSeq" id="XP_001031399.3">
    <property type="nucleotide sequence ID" value="XM_001031399.3"/>
</dbReference>
<evidence type="ECO:0000256" key="11">
    <source>
        <dbReference type="RuleBase" id="RU000304"/>
    </source>
</evidence>
<evidence type="ECO:0000256" key="1">
    <source>
        <dbReference type="ARBA" id="ARBA00011245"/>
    </source>
</evidence>
<organism evidence="14 15">
    <name type="scientific">Tetrahymena thermophila (strain SB210)</name>
    <dbReference type="NCBI Taxonomy" id="312017"/>
    <lineage>
        <taxon>Eukaryota</taxon>
        <taxon>Sar</taxon>
        <taxon>Alveolata</taxon>
        <taxon>Ciliophora</taxon>
        <taxon>Intramacronucleata</taxon>
        <taxon>Oligohymenophorea</taxon>
        <taxon>Hymenostomatida</taxon>
        <taxon>Tetrahymenina</taxon>
        <taxon>Tetrahymenidae</taxon>
        <taxon>Tetrahymena</taxon>
    </lineage>
</organism>
<evidence type="ECO:0000256" key="7">
    <source>
        <dbReference type="ARBA" id="ARBA00022840"/>
    </source>
</evidence>
<comment type="subunit">
    <text evidence="1">Monomer.</text>
</comment>
<keyword evidence="3 11" id="KW-0723">Serine/threonine-protein kinase</keyword>
<dbReference type="KEGG" id="tet:TTHERM_00825310"/>
<comment type="similarity">
    <text evidence="11">Belongs to the protein kinase superfamily.</text>
</comment>
<evidence type="ECO:0000256" key="4">
    <source>
        <dbReference type="ARBA" id="ARBA00022679"/>
    </source>
</evidence>
<dbReference type="InterPro" id="IPR000719">
    <property type="entry name" value="Prot_kinase_dom"/>
</dbReference>
<dbReference type="GO" id="GO:0005524">
    <property type="term" value="F:ATP binding"/>
    <property type="evidence" value="ECO:0007669"/>
    <property type="project" value="UniProtKB-UniRule"/>
</dbReference>
<feature type="transmembrane region" description="Helical" evidence="12">
    <location>
        <begin position="382"/>
        <end position="402"/>
    </location>
</feature>
<evidence type="ECO:0000259" key="13">
    <source>
        <dbReference type="PROSITE" id="PS50011"/>
    </source>
</evidence>
<dbReference type="PROSITE" id="PS00108">
    <property type="entry name" value="PROTEIN_KINASE_ST"/>
    <property type="match status" value="1"/>
</dbReference>
<evidence type="ECO:0000256" key="12">
    <source>
        <dbReference type="SAM" id="Phobius"/>
    </source>
</evidence>
<keyword evidence="5 10" id="KW-0547">Nucleotide-binding</keyword>
<keyword evidence="4" id="KW-0808">Transferase</keyword>
<evidence type="ECO:0000256" key="2">
    <source>
        <dbReference type="ARBA" id="ARBA00012513"/>
    </source>
</evidence>
<dbReference type="SUPFAM" id="SSF56112">
    <property type="entry name" value="Protein kinase-like (PK-like)"/>
    <property type="match status" value="1"/>
</dbReference>
<reference evidence="15" key="1">
    <citation type="journal article" date="2006" name="PLoS Biol.">
        <title>Macronuclear genome sequence of the ciliate Tetrahymena thermophila, a model eukaryote.</title>
        <authorList>
            <person name="Eisen J.A."/>
            <person name="Coyne R.S."/>
            <person name="Wu M."/>
            <person name="Wu D."/>
            <person name="Thiagarajan M."/>
            <person name="Wortman J.R."/>
            <person name="Badger J.H."/>
            <person name="Ren Q."/>
            <person name="Amedeo P."/>
            <person name="Jones K.M."/>
            <person name="Tallon L.J."/>
            <person name="Delcher A.L."/>
            <person name="Salzberg S.L."/>
            <person name="Silva J.C."/>
            <person name="Haas B.J."/>
            <person name="Majoros W.H."/>
            <person name="Farzad M."/>
            <person name="Carlton J.M."/>
            <person name="Smith R.K. Jr."/>
            <person name="Garg J."/>
            <person name="Pearlman R.E."/>
            <person name="Karrer K.M."/>
            <person name="Sun L."/>
            <person name="Manning G."/>
            <person name="Elde N.C."/>
            <person name="Turkewitz A.P."/>
            <person name="Asai D.J."/>
            <person name="Wilkes D.E."/>
            <person name="Wang Y."/>
            <person name="Cai H."/>
            <person name="Collins K."/>
            <person name="Stewart B.A."/>
            <person name="Lee S.R."/>
            <person name="Wilamowska K."/>
            <person name="Weinberg Z."/>
            <person name="Ruzzo W.L."/>
            <person name="Wloga D."/>
            <person name="Gaertig J."/>
            <person name="Frankel J."/>
            <person name="Tsao C.-C."/>
            <person name="Gorovsky M.A."/>
            <person name="Keeling P.J."/>
            <person name="Waller R.F."/>
            <person name="Patron N.J."/>
            <person name="Cherry J.M."/>
            <person name="Stover N.A."/>
            <person name="Krieger C.J."/>
            <person name="del Toro C."/>
            <person name="Ryder H.F."/>
            <person name="Williamson S.C."/>
            <person name="Barbeau R.A."/>
            <person name="Hamilton E.P."/>
            <person name="Orias E."/>
        </authorList>
    </citation>
    <scope>NUCLEOTIDE SEQUENCE [LARGE SCALE GENOMIC DNA]</scope>
    <source>
        <strain evidence="15">SB210</strain>
    </source>
</reference>